<name>A0ACB6QU44_9PLEO</name>
<gene>
    <name evidence="1" type="ORF">BDR25DRAFT_225863</name>
</gene>
<sequence>YMANQMVAWLIKNRLVPGQLEGETARVWNTILQIEFPATAGYATGPETQIAGHRADLFTTHIVFGNQAPEFKFLIVECPRPAVEGQNQVWQDAGAQLKTYLSGIASSRSGGRKFGAVAVGKVVRFYEWDNDSSSLNLLANGDHFYLDRQCASVTRWLRFFRDNHQ</sequence>
<proteinExistence type="predicted"/>
<comment type="caution">
    <text evidence="1">The sequence shown here is derived from an EMBL/GenBank/DDBJ whole genome shotgun (WGS) entry which is preliminary data.</text>
</comment>
<organism evidence="1 2">
    <name type="scientific">Lindgomyces ingoldianus</name>
    <dbReference type="NCBI Taxonomy" id="673940"/>
    <lineage>
        <taxon>Eukaryota</taxon>
        <taxon>Fungi</taxon>
        <taxon>Dikarya</taxon>
        <taxon>Ascomycota</taxon>
        <taxon>Pezizomycotina</taxon>
        <taxon>Dothideomycetes</taxon>
        <taxon>Pleosporomycetidae</taxon>
        <taxon>Pleosporales</taxon>
        <taxon>Lindgomycetaceae</taxon>
        <taxon>Lindgomyces</taxon>
    </lineage>
</organism>
<accession>A0ACB6QU44</accession>
<reference evidence="1" key="1">
    <citation type="journal article" date="2020" name="Stud. Mycol.">
        <title>101 Dothideomycetes genomes: a test case for predicting lifestyles and emergence of pathogens.</title>
        <authorList>
            <person name="Haridas S."/>
            <person name="Albert R."/>
            <person name="Binder M."/>
            <person name="Bloem J."/>
            <person name="Labutti K."/>
            <person name="Salamov A."/>
            <person name="Andreopoulos B."/>
            <person name="Baker S."/>
            <person name="Barry K."/>
            <person name="Bills G."/>
            <person name="Bluhm B."/>
            <person name="Cannon C."/>
            <person name="Castanera R."/>
            <person name="Culley D."/>
            <person name="Daum C."/>
            <person name="Ezra D."/>
            <person name="Gonzalez J."/>
            <person name="Henrissat B."/>
            <person name="Kuo A."/>
            <person name="Liang C."/>
            <person name="Lipzen A."/>
            <person name="Lutzoni F."/>
            <person name="Magnuson J."/>
            <person name="Mondo S."/>
            <person name="Nolan M."/>
            <person name="Ohm R."/>
            <person name="Pangilinan J."/>
            <person name="Park H.-J."/>
            <person name="Ramirez L."/>
            <person name="Alfaro M."/>
            <person name="Sun H."/>
            <person name="Tritt A."/>
            <person name="Yoshinaga Y."/>
            <person name="Zwiers L.-H."/>
            <person name="Turgeon B."/>
            <person name="Goodwin S."/>
            <person name="Spatafora J."/>
            <person name="Crous P."/>
            <person name="Grigoriev I."/>
        </authorList>
    </citation>
    <scope>NUCLEOTIDE SEQUENCE</scope>
    <source>
        <strain evidence="1">ATCC 200398</strain>
    </source>
</reference>
<protein>
    <submittedName>
        <fullName evidence="1">Uncharacterized protein</fullName>
    </submittedName>
</protein>
<dbReference type="EMBL" id="MU003508">
    <property type="protein sequence ID" value="KAF2470539.1"/>
    <property type="molecule type" value="Genomic_DNA"/>
</dbReference>
<evidence type="ECO:0000313" key="1">
    <source>
        <dbReference type="EMBL" id="KAF2470539.1"/>
    </source>
</evidence>
<evidence type="ECO:0000313" key="2">
    <source>
        <dbReference type="Proteomes" id="UP000799755"/>
    </source>
</evidence>
<dbReference type="Proteomes" id="UP000799755">
    <property type="component" value="Unassembled WGS sequence"/>
</dbReference>
<keyword evidence="2" id="KW-1185">Reference proteome</keyword>
<feature type="non-terminal residue" evidence="1">
    <location>
        <position position="1"/>
    </location>
</feature>